<gene>
    <name evidence="2" type="ORF">QO033_11590</name>
</gene>
<evidence type="ECO:0000259" key="1">
    <source>
        <dbReference type="PROSITE" id="PS51707"/>
    </source>
</evidence>
<accession>A0ABT7F142</accession>
<protein>
    <submittedName>
        <fullName evidence="2">CYTH domain-containing protein</fullName>
    </submittedName>
</protein>
<reference evidence="2 3" key="1">
    <citation type="submission" date="2023-05" db="EMBL/GenBank/DDBJ databases">
        <title>Pseudodonghicola sp. nov.</title>
        <authorList>
            <person name="Huang J."/>
        </authorList>
    </citation>
    <scope>NUCLEOTIDE SEQUENCE [LARGE SCALE GENOMIC DNA]</scope>
    <source>
        <strain evidence="2 3">IC7</strain>
    </source>
</reference>
<dbReference type="InterPro" id="IPR033469">
    <property type="entry name" value="CYTH-like_dom_sf"/>
</dbReference>
<dbReference type="InterPro" id="IPR023577">
    <property type="entry name" value="CYTH_domain"/>
</dbReference>
<dbReference type="CDD" id="cd07761">
    <property type="entry name" value="CYTH-like_CthTTM-like"/>
    <property type="match status" value="1"/>
</dbReference>
<dbReference type="SMART" id="SM01118">
    <property type="entry name" value="CYTH"/>
    <property type="match status" value="1"/>
</dbReference>
<keyword evidence="3" id="KW-1185">Reference proteome</keyword>
<comment type="caution">
    <text evidence="2">The sequence shown here is derived from an EMBL/GenBank/DDBJ whole genome shotgun (WGS) entry which is preliminary data.</text>
</comment>
<name>A0ABT7F142_9RHOB</name>
<dbReference type="InterPro" id="IPR012042">
    <property type="entry name" value="NeuTTM/CthTTM-like"/>
</dbReference>
<dbReference type="PANTHER" id="PTHR40114:SF1">
    <property type="entry name" value="SLR0698 PROTEIN"/>
    <property type="match status" value="1"/>
</dbReference>
<proteinExistence type="predicted"/>
<dbReference type="PROSITE" id="PS51707">
    <property type="entry name" value="CYTH"/>
    <property type="match status" value="1"/>
</dbReference>
<dbReference type="PANTHER" id="PTHR40114">
    <property type="entry name" value="SLR0698 PROTEIN"/>
    <property type="match status" value="1"/>
</dbReference>
<dbReference type="Gene3D" id="2.40.320.10">
    <property type="entry name" value="Hypothetical Protein Pfu-838710-001"/>
    <property type="match status" value="1"/>
</dbReference>
<evidence type="ECO:0000313" key="2">
    <source>
        <dbReference type="EMBL" id="MDK3018322.1"/>
    </source>
</evidence>
<dbReference type="EMBL" id="JASNJD010000007">
    <property type="protein sequence ID" value="MDK3018322.1"/>
    <property type="molecule type" value="Genomic_DNA"/>
</dbReference>
<dbReference type="Proteomes" id="UP001243757">
    <property type="component" value="Unassembled WGS sequence"/>
</dbReference>
<dbReference type="PIRSF" id="PIRSF016487">
    <property type="entry name" value="CYTH_UCP016487"/>
    <property type="match status" value="1"/>
</dbReference>
<evidence type="ECO:0000313" key="3">
    <source>
        <dbReference type="Proteomes" id="UP001243757"/>
    </source>
</evidence>
<dbReference type="RefSeq" id="WP_284481136.1">
    <property type="nucleotide sequence ID" value="NZ_JASNJD010000007.1"/>
</dbReference>
<organism evidence="2 3">
    <name type="scientific">Pseudodonghicola flavimaris</name>
    <dbReference type="NCBI Taxonomy" id="3050036"/>
    <lineage>
        <taxon>Bacteria</taxon>
        <taxon>Pseudomonadati</taxon>
        <taxon>Pseudomonadota</taxon>
        <taxon>Alphaproteobacteria</taxon>
        <taxon>Rhodobacterales</taxon>
        <taxon>Paracoccaceae</taxon>
        <taxon>Pseudodonghicola</taxon>
    </lineage>
</organism>
<dbReference type="SUPFAM" id="SSF55154">
    <property type="entry name" value="CYTH-like phosphatases"/>
    <property type="match status" value="1"/>
</dbReference>
<feature type="domain" description="CYTH" evidence="1">
    <location>
        <begin position="8"/>
        <end position="156"/>
    </location>
</feature>
<sequence>MNTKSSDFLEIERKFLVEELPVLADAIRVSISQGYLTETEDSVELRLRRADDARILTLKSGWGMTRKERNVALEPAQFDLLWPETEGRRLQKDRWIGPLPGGLRFELDIYHGALAPLRVVEVEFASEQEARRFVPPAWFGAEVTDDARYGNRVLVTAGLPEGE</sequence>